<evidence type="ECO:0000313" key="2">
    <source>
        <dbReference type="EMBL" id="GIZ04807.1"/>
    </source>
</evidence>
<gene>
    <name evidence="2" type="primary">L798_06199</name>
    <name evidence="2" type="ORF">CEXT_656901</name>
</gene>
<dbReference type="Proteomes" id="UP001054945">
    <property type="component" value="Unassembled WGS sequence"/>
</dbReference>
<name>A0AAV4YF39_CAEEX</name>
<proteinExistence type="predicted"/>
<dbReference type="PANTHER" id="PTHR45913:SF5">
    <property type="entry name" value="GENERAL TRANSCRIPTION FACTOR II-I REPEAT DOMAIN-CONTAINING PROTEIN 2A-LIKE PROTEIN"/>
    <property type="match status" value="1"/>
</dbReference>
<feature type="domain" description="SPIN-DOC-like zinc-finger" evidence="1">
    <location>
        <begin position="16"/>
        <end position="75"/>
    </location>
</feature>
<evidence type="ECO:0000259" key="1">
    <source>
        <dbReference type="Pfam" id="PF18658"/>
    </source>
</evidence>
<dbReference type="Pfam" id="PF18658">
    <property type="entry name" value="zf-C2H2_12"/>
    <property type="match status" value="1"/>
</dbReference>
<dbReference type="PANTHER" id="PTHR45913">
    <property type="entry name" value="EPM2A-INTERACTING PROTEIN 1"/>
    <property type="match status" value="1"/>
</dbReference>
<sequence>MTANRRIVDENRKHNEEWEEKYFFIVQKYKVIVLNLSKAVTVFKEYNVKRHYETKRKDYLKFDKIAKQLKLKEFKLQLKAQEKIFGAALQQPSNIVKASYSISFLFAKKR</sequence>
<reference evidence="2 3" key="1">
    <citation type="submission" date="2021-06" db="EMBL/GenBank/DDBJ databases">
        <title>Caerostris extrusa draft genome.</title>
        <authorList>
            <person name="Kono N."/>
            <person name="Arakawa K."/>
        </authorList>
    </citation>
    <scope>NUCLEOTIDE SEQUENCE [LARGE SCALE GENOMIC DNA]</scope>
</reference>
<evidence type="ECO:0000313" key="3">
    <source>
        <dbReference type="Proteomes" id="UP001054945"/>
    </source>
</evidence>
<accession>A0AAV4YF39</accession>
<dbReference type="EMBL" id="BPLR01019145">
    <property type="protein sequence ID" value="GIZ04807.1"/>
    <property type="molecule type" value="Genomic_DNA"/>
</dbReference>
<organism evidence="2 3">
    <name type="scientific">Caerostris extrusa</name>
    <name type="common">Bark spider</name>
    <name type="synonym">Caerostris bankana</name>
    <dbReference type="NCBI Taxonomy" id="172846"/>
    <lineage>
        <taxon>Eukaryota</taxon>
        <taxon>Metazoa</taxon>
        <taxon>Ecdysozoa</taxon>
        <taxon>Arthropoda</taxon>
        <taxon>Chelicerata</taxon>
        <taxon>Arachnida</taxon>
        <taxon>Araneae</taxon>
        <taxon>Araneomorphae</taxon>
        <taxon>Entelegynae</taxon>
        <taxon>Araneoidea</taxon>
        <taxon>Araneidae</taxon>
        <taxon>Caerostris</taxon>
    </lineage>
</organism>
<dbReference type="InterPro" id="IPR040647">
    <property type="entry name" value="SPIN-DOC_Znf-C2H2"/>
</dbReference>
<keyword evidence="3" id="KW-1185">Reference proteome</keyword>
<protein>
    <submittedName>
        <fullName evidence="2">Zf-C2H2_12 domain-containing protein</fullName>
    </submittedName>
</protein>
<dbReference type="AlphaFoldDB" id="A0AAV4YF39"/>
<comment type="caution">
    <text evidence="2">The sequence shown here is derived from an EMBL/GenBank/DDBJ whole genome shotgun (WGS) entry which is preliminary data.</text>
</comment>